<gene>
    <name evidence="1" type="ORF">JTE90_028459</name>
</gene>
<accession>A0AAV6VF13</accession>
<comment type="caution">
    <text evidence="1">The sequence shown here is derived from an EMBL/GenBank/DDBJ whole genome shotgun (WGS) entry which is preliminary data.</text>
</comment>
<sequence length="83" mass="9315">MLCSSSPIIYWVAAMAILPTTDRSRFKLQKEHSYKTGYQEVSSSSRKPLSGRQLSEKLYSVISWPISLSGPFSMLISSLGLER</sequence>
<name>A0AAV6VF13_9ARAC</name>
<keyword evidence="2" id="KW-1185">Reference proteome</keyword>
<dbReference type="EMBL" id="JAFNEN010000090">
    <property type="protein sequence ID" value="KAG8195312.1"/>
    <property type="molecule type" value="Genomic_DNA"/>
</dbReference>
<organism evidence="1 2">
    <name type="scientific">Oedothorax gibbosus</name>
    <dbReference type="NCBI Taxonomy" id="931172"/>
    <lineage>
        <taxon>Eukaryota</taxon>
        <taxon>Metazoa</taxon>
        <taxon>Ecdysozoa</taxon>
        <taxon>Arthropoda</taxon>
        <taxon>Chelicerata</taxon>
        <taxon>Arachnida</taxon>
        <taxon>Araneae</taxon>
        <taxon>Araneomorphae</taxon>
        <taxon>Entelegynae</taxon>
        <taxon>Araneoidea</taxon>
        <taxon>Linyphiidae</taxon>
        <taxon>Erigoninae</taxon>
        <taxon>Oedothorax</taxon>
    </lineage>
</organism>
<protein>
    <submittedName>
        <fullName evidence="1">Uncharacterized protein</fullName>
    </submittedName>
</protein>
<evidence type="ECO:0000313" key="1">
    <source>
        <dbReference type="EMBL" id="KAG8195312.1"/>
    </source>
</evidence>
<dbReference type="AlphaFoldDB" id="A0AAV6VF13"/>
<reference evidence="1 2" key="1">
    <citation type="journal article" date="2022" name="Nat. Ecol. Evol.">
        <title>A masculinizing supergene underlies an exaggerated male reproductive morph in a spider.</title>
        <authorList>
            <person name="Hendrickx F."/>
            <person name="De Corte Z."/>
            <person name="Sonet G."/>
            <person name="Van Belleghem S.M."/>
            <person name="Kostlbacher S."/>
            <person name="Vangestel C."/>
        </authorList>
    </citation>
    <scope>NUCLEOTIDE SEQUENCE [LARGE SCALE GENOMIC DNA]</scope>
    <source>
        <strain evidence="1">W744_W776</strain>
    </source>
</reference>
<proteinExistence type="predicted"/>
<evidence type="ECO:0000313" key="2">
    <source>
        <dbReference type="Proteomes" id="UP000827092"/>
    </source>
</evidence>
<dbReference type="Proteomes" id="UP000827092">
    <property type="component" value="Unassembled WGS sequence"/>
</dbReference>